<name>A0A1B1M1W4_STRLN</name>
<dbReference type="EMBL" id="CP016438">
    <property type="protein sequence ID" value="ANS62444.1"/>
    <property type="molecule type" value="Genomic_DNA"/>
</dbReference>
<dbReference type="KEGG" id="sls:SLINC_0220"/>
<protein>
    <submittedName>
        <fullName evidence="1">Secreted protein</fullName>
    </submittedName>
</protein>
<keyword evidence="2" id="KW-1185">Reference proteome</keyword>
<evidence type="ECO:0000313" key="1">
    <source>
        <dbReference type="EMBL" id="ANS62444.1"/>
    </source>
</evidence>
<dbReference type="AlphaFoldDB" id="A0A1B1M1W4"/>
<dbReference type="Proteomes" id="UP000092598">
    <property type="component" value="Chromosome"/>
</dbReference>
<dbReference type="PANTHER" id="PTHR43662:SF3">
    <property type="entry name" value="DOMAIN PROTEIN, PUTATIVE (AFU_ORTHOLOGUE AFUA_6G11970)-RELATED"/>
    <property type="match status" value="1"/>
</dbReference>
<gene>
    <name evidence="1" type="ORF">SLINC_0220</name>
</gene>
<proteinExistence type="predicted"/>
<accession>A0A1B1M1W4</accession>
<dbReference type="PATRIC" id="fig|1915.4.peg.307"/>
<organism evidence="1 2">
    <name type="scientific">Streptomyces lincolnensis</name>
    <dbReference type="NCBI Taxonomy" id="1915"/>
    <lineage>
        <taxon>Bacteria</taxon>
        <taxon>Bacillati</taxon>
        <taxon>Actinomycetota</taxon>
        <taxon>Actinomycetes</taxon>
        <taxon>Kitasatosporales</taxon>
        <taxon>Streptomycetaceae</taxon>
        <taxon>Streptomyces</taxon>
    </lineage>
</organism>
<evidence type="ECO:0000313" key="2">
    <source>
        <dbReference type="Proteomes" id="UP000092598"/>
    </source>
</evidence>
<dbReference type="STRING" id="1915.SLINC_0220"/>
<reference evidence="1 2" key="1">
    <citation type="submission" date="2016-07" db="EMBL/GenBank/DDBJ databases">
        <title>Enhancement of antibiotic productionsby engineered nitrateutilization in actinobacteria.</title>
        <authorList>
            <person name="Meng S.C."/>
        </authorList>
    </citation>
    <scope>NUCLEOTIDE SEQUENCE [LARGE SCALE GENOMIC DNA]</scope>
    <source>
        <strain evidence="1 2">NRRL 2936</strain>
    </source>
</reference>
<dbReference type="PANTHER" id="PTHR43662">
    <property type="match status" value="1"/>
</dbReference>
<sequence length="117" mass="13053">MHVLSSGMDTSRRVLIVAYGKAQNSDSANHRTHVDFVEADGTCSNGFQAIPQLQARLVYDVPAPRIQNGQVVNPFAVDSFPDQLHKPITDHNDFLNFFDESTMKQMVECINNGQDCQ</sequence>